<proteinExistence type="predicted"/>
<evidence type="ECO:0000256" key="1">
    <source>
        <dbReference type="SAM" id="Phobius"/>
    </source>
</evidence>
<dbReference type="Proteomes" id="UP000401081">
    <property type="component" value="Unassembled WGS sequence"/>
</dbReference>
<dbReference type="EMBL" id="CAADJD010000018">
    <property type="protein sequence ID" value="VFS63769.1"/>
    <property type="molecule type" value="Genomic_DNA"/>
</dbReference>
<keyword evidence="1" id="KW-0472">Membrane</keyword>
<dbReference type="AlphaFoldDB" id="A0A485B547"/>
<organism evidence="2 3">
    <name type="scientific">Kluyvera cryocrescens</name>
    <name type="common">Kluyvera citrophila</name>
    <dbReference type="NCBI Taxonomy" id="580"/>
    <lineage>
        <taxon>Bacteria</taxon>
        <taxon>Pseudomonadati</taxon>
        <taxon>Pseudomonadota</taxon>
        <taxon>Gammaproteobacteria</taxon>
        <taxon>Enterobacterales</taxon>
        <taxon>Enterobacteriaceae</taxon>
        <taxon>Kluyvera</taxon>
    </lineage>
</organism>
<protein>
    <submittedName>
        <fullName evidence="2">Uncharacterized protein</fullName>
    </submittedName>
</protein>
<feature type="transmembrane region" description="Helical" evidence="1">
    <location>
        <begin position="41"/>
        <end position="62"/>
    </location>
</feature>
<gene>
    <name evidence="2" type="ORF">NCTC12993_02830</name>
</gene>
<name>A0A485B547_KLUCR</name>
<evidence type="ECO:0000313" key="2">
    <source>
        <dbReference type="EMBL" id="VFS63769.1"/>
    </source>
</evidence>
<keyword evidence="1" id="KW-1133">Transmembrane helix</keyword>
<evidence type="ECO:0000313" key="3">
    <source>
        <dbReference type="Proteomes" id="UP000401081"/>
    </source>
</evidence>
<reference evidence="2 3" key="1">
    <citation type="submission" date="2019-03" db="EMBL/GenBank/DDBJ databases">
        <authorList>
            <consortium name="Pathogen Informatics"/>
        </authorList>
    </citation>
    <scope>NUCLEOTIDE SEQUENCE [LARGE SCALE GENOMIC DNA]</scope>
    <source>
        <strain evidence="2 3">NCTC12993</strain>
    </source>
</reference>
<accession>A0A485B547</accession>
<keyword evidence="1" id="KW-0812">Transmembrane</keyword>
<keyword evidence="3" id="KW-1185">Reference proteome</keyword>
<sequence length="64" mass="7228">MKFNSHLTTNLPSEHWKWFGSARGQQRVKSDPNTATTDGLMLIHLVYSGLASAITPAFRFCFSR</sequence>